<sequence>MWKMRSFWEFPYLGFVEGSTSFYGSGGRWEPRMCNRRDGAGWVEISEGRNQKVQSVERRRDGETEEMTKEKITKKGGNLILNGPPSFPSINFNPTLFHFEGIPPSPRTKLLFRPFSTLLNSPIKVAMSFMRTSNASSGMGVADHCKHTYLELQRKKVHRYVIFKIDEKRKEVIVEKTGFPAESYDDFMAALPENDCRYAIYDFDFVTQENCQKSKIFFIAWSPSVSRIRAKMLYATTKARFRREIDGIHYEIQATDPSEMELEVLRERAN</sequence>
<name>A0ACC2L367_PERAE</name>
<keyword evidence="2" id="KW-1185">Reference proteome</keyword>
<dbReference type="EMBL" id="CM056814">
    <property type="protein sequence ID" value="KAJ8627463.1"/>
    <property type="molecule type" value="Genomic_DNA"/>
</dbReference>
<dbReference type="Proteomes" id="UP001234297">
    <property type="component" value="Chromosome 6"/>
</dbReference>
<evidence type="ECO:0000313" key="1">
    <source>
        <dbReference type="EMBL" id="KAJ8627463.1"/>
    </source>
</evidence>
<comment type="caution">
    <text evidence="1">The sequence shown here is derived from an EMBL/GenBank/DDBJ whole genome shotgun (WGS) entry which is preliminary data.</text>
</comment>
<protein>
    <submittedName>
        <fullName evidence="1">Uncharacterized protein</fullName>
    </submittedName>
</protein>
<organism evidence="1 2">
    <name type="scientific">Persea americana</name>
    <name type="common">Avocado</name>
    <dbReference type="NCBI Taxonomy" id="3435"/>
    <lineage>
        <taxon>Eukaryota</taxon>
        <taxon>Viridiplantae</taxon>
        <taxon>Streptophyta</taxon>
        <taxon>Embryophyta</taxon>
        <taxon>Tracheophyta</taxon>
        <taxon>Spermatophyta</taxon>
        <taxon>Magnoliopsida</taxon>
        <taxon>Magnoliidae</taxon>
        <taxon>Laurales</taxon>
        <taxon>Lauraceae</taxon>
        <taxon>Persea</taxon>
    </lineage>
</organism>
<evidence type="ECO:0000313" key="2">
    <source>
        <dbReference type="Proteomes" id="UP001234297"/>
    </source>
</evidence>
<proteinExistence type="predicted"/>
<gene>
    <name evidence="1" type="ORF">MRB53_020770</name>
</gene>
<reference evidence="1 2" key="1">
    <citation type="journal article" date="2022" name="Hortic Res">
        <title>A haplotype resolved chromosomal level avocado genome allows analysis of novel avocado genes.</title>
        <authorList>
            <person name="Nath O."/>
            <person name="Fletcher S.J."/>
            <person name="Hayward A."/>
            <person name="Shaw L.M."/>
            <person name="Masouleh A.K."/>
            <person name="Furtado A."/>
            <person name="Henry R.J."/>
            <person name="Mitter N."/>
        </authorList>
    </citation>
    <scope>NUCLEOTIDE SEQUENCE [LARGE SCALE GENOMIC DNA]</scope>
    <source>
        <strain evidence="2">cv. Hass</strain>
    </source>
</reference>
<accession>A0ACC2L367</accession>